<dbReference type="InterPro" id="IPR001460">
    <property type="entry name" value="PCN-bd_Tpept"/>
</dbReference>
<dbReference type="GO" id="GO:0005886">
    <property type="term" value="C:plasma membrane"/>
    <property type="evidence" value="ECO:0007669"/>
    <property type="project" value="TreeGrafter"/>
</dbReference>
<dbReference type="GO" id="GO:0071972">
    <property type="term" value="F:peptidoglycan L,D-transpeptidase activity"/>
    <property type="evidence" value="ECO:0007669"/>
    <property type="project" value="TreeGrafter"/>
</dbReference>
<proteinExistence type="predicted"/>
<feature type="domain" description="Penicillin-binding protein transpeptidase" evidence="2">
    <location>
        <begin position="325"/>
        <end position="580"/>
    </location>
</feature>
<dbReference type="AlphaFoldDB" id="A0A7D6I7Z4"/>
<dbReference type="GO" id="GO:0046677">
    <property type="term" value="P:response to antibiotic"/>
    <property type="evidence" value="ECO:0007669"/>
    <property type="project" value="InterPro"/>
</dbReference>
<evidence type="ECO:0000313" key="5">
    <source>
        <dbReference type="Proteomes" id="UP000510682"/>
    </source>
</evidence>
<evidence type="ECO:0000259" key="3">
    <source>
        <dbReference type="Pfam" id="PF05223"/>
    </source>
</evidence>
<feature type="signal peptide" evidence="1">
    <location>
        <begin position="1"/>
        <end position="22"/>
    </location>
</feature>
<dbReference type="Pfam" id="PF00905">
    <property type="entry name" value="Transpeptidase"/>
    <property type="match status" value="1"/>
</dbReference>
<gene>
    <name evidence="4" type="ORF">H0P51_10220</name>
</gene>
<name>A0A7D6I7Z4_9MYCO</name>
<dbReference type="InterPro" id="IPR050515">
    <property type="entry name" value="Beta-lactam/transpept"/>
</dbReference>
<dbReference type="Proteomes" id="UP000510682">
    <property type="component" value="Chromosome"/>
</dbReference>
<reference evidence="4" key="1">
    <citation type="submission" date="2020-07" db="EMBL/GenBank/DDBJ databases">
        <title>Description of Mycobacterium gordonae subsp. intergordonae subsp.nov. and Mycobacterium gordonae subsp. gordonae subsp. nov.</title>
        <authorList>
            <person name="Huang H."/>
        </authorList>
    </citation>
    <scope>NUCLEOTIDE SEQUENCE [LARGE SCALE GENOMIC DNA]</scope>
    <source>
        <strain evidence="4">24T</strain>
    </source>
</reference>
<reference evidence="4" key="2">
    <citation type="submission" date="2020-07" db="EMBL/GenBank/DDBJ databases">
        <authorList>
            <person name="Yu X."/>
        </authorList>
    </citation>
    <scope>NUCLEOTIDE SEQUENCE [LARGE SCALE GENOMIC DNA]</scope>
    <source>
        <strain evidence="4">24T</strain>
    </source>
</reference>
<dbReference type="KEGG" id="mgor:H0P51_10220"/>
<dbReference type="SUPFAM" id="SSF56601">
    <property type="entry name" value="beta-lactamase/transpeptidase-like"/>
    <property type="match status" value="1"/>
</dbReference>
<keyword evidence="5" id="KW-1185">Reference proteome</keyword>
<dbReference type="GO" id="GO:0008658">
    <property type="term" value="F:penicillin binding"/>
    <property type="evidence" value="ECO:0007669"/>
    <property type="project" value="InterPro"/>
</dbReference>
<dbReference type="EMBL" id="CP059165">
    <property type="protein sequence ID" value="QLL09218.1"/>
    <property type="molecule type" value="Genomic_DNA"/>
</dbReference>
<evidence type="ECO:0000256" key="1">
    <source>
        <dbReference type="SAM" id="SignalP"/>
    </source>
</evidence>
<organism evidence="4 5">
    <name type="scientific">Mycobacterium vicinigordonae</name>
    <dbReference type="NCBI Taxonomy" id="1719132"/>
    <lineage>
        <taxon>Bacteria</taxon>
        <taxon>Bacillati</taxon>
        <taxon>Actinomycetota</taxon>
        <taxon>Actinomycetes</taxon>
        <taxon>Mycobacteriales</taxon>
        <taxon>Mycobacteriaceae</taxon>
        <taxon>Mycobacterium</taxon>
    </lineage>
</organism>
<feature type="domain" description="NTF2-like N-terminal transpeptidase" evidence="3">
    <location>
        <begin position="31"/>
        <end position="138"/>
    </location>
</feature>
<protein>
    <submittedName>
        <fullName evidence="4">Penicillin-binding transpeptidase domain-containing protein</fullName>
    </submittedName>
</protein>
<accession>A0A7D6I7Z4</accession>
<dbReference type="PANTHER" id="PTHR30627">
    <property type="entry name" value="PEPTIDOGLYCAN D,D-TRANSPEPTIDASE"/>
    <property type="match status" value="1"/>
</dbReference>
<evidence type="ECO:0000259" key="2">
    <source>
        <dbReference type="Pfam" id="PF00905"/>
    </source>
</evidence>
<feature type="chain" id="PRO_5039312764" evidence="1">
    <location>
        <begin position="23"/>
        <end position="602"/>
    </location>
</feature>
<dbReference type="GO" id="GO:0071555">
    <property type="term" value="P:cell wall organization"/>
    <property type="evidence" value="ECO:0007669"/>
    <property type="project" value="TreeGrafter"/>
</dbReference>
<evidence type="ECO:0000313" key="4">
    <source>
        <dbReference type="EMBL" id="QLL09218.1"/>
    </source>
</evidence>
<dbReference type="Gene3D" id="3.40.710.10">
    <property type="entry name" value="DD-peptidase/beta-lactamase superfamily"/>
    <property type="match status" value="1"/>
</dbReference>
<dbReference type="InterPro" id="IPR007887">
    <property type="entry name" value="MecA_N"/>
</dbReference>
<dbReference type="Pfam" id="PF05223">
    <property type="entry name" value="MecA_N"/>
    <property type="match status" value="1"/>
</dbReference>
<dbReference type="InterPro" id="IPR012338">
    <property type="entry name" value="Beta-lactam/transpept-like"/>
</dbReference>
<keyword evidence="1" id="KW-0732">Signal</keyword>
<dbReference type="PANTHER" id="PTHR30627:SF24">
    <property type="entry name" value="PENICILLIN-BINDING PROTEIN 4B"/>
    <property type="match status" value="1"/>
</dbReference>
<dbReference type="RefSeq" id="WP_180917800.1">
    <property type="nucleotide sequence ID" value="NZ_CP059165.1"/>
</dbReference>
<sequence>MVTKTTLATLVVCLLIALTVLPGCTPKPEGPGPAAQKFLAALSVGDTATAAQLSDNPNEAREALNAAWAGLQANHLDAQVLSAKYAEDTGTVAYRFTWHLPKNRTWTYDGKLKMARDEGRWQVRWTPNGLHPKLGEHQTFALRAEQPRRASVNELGGSDVLAPGYLYNYSLDAAQAGPELINTAHAVIDALHPFNDQLNDPQLLAETASSDNRPVDLVTLLPDDNNRVFPAIGKLPGVVVTPRPELLPTDPHFAPAVMAEVKKAVVDQLDGQAGWRVVSTNQNGVDVAVLHEVEGSPAPSVSITLDRAVQDAAQHAVDTRGGKAMLVVLKPSTGEILAIAQNGGANAEGLLATTGLYPPGSTFKMITAGAAVDRDMATPNTMMGCPGHLDIGHRTIPNYGGFDLGVVPLSRAFASSCNTTFAELSSKLPPRGLTQAATRYGIGLDYQVEGITTVTGSVPPTVDLTERTEDGFGQGRVLASPFGMALVAATVAAGKTPVPQLIAGRPTTVTGDNTPISPKMVDALRPMMRLVVTNGTAKEIAGCGEVYGKTGEAEFPGGSHSWFAGYRGDLAFAALIVGGGSSEYAVRMTKVMFDSLPPAYLA</sequence>